<dbReference type="PROSITE" id="PS51762">
    <property type="entry name" value="GH16_2"/>
    <property type="match status" value="1"/>
</dbReference>
<accession>A0A0F7JIG8</accession>
<dbReference type="AlphaFoldDB" id="A0A0F7JIG8"/>
<organism evidence="5 7">
    <name type="scientific">Deinococcus soli</name>
    <name type="common">ex Cha et al. 2016</name>
    <dbReference type="NCBI Taxonomy" id="1309411"/>
    <lineage>
        <taxon>Bacteria</taxon>
        <taxon>Thermotogati</taxon>
        <taxon>Deinococcota</taxon>
        <taxon>Deinococci</taxon>
        <taxon>Deinococcales</taxon>
        <taxon>Deinococcaceae</taxon>
        <taxon>Deinococcus</taxon>
    </lineage>
</organism>
<evidence type="ECO:0000313" key="7">
    <source>
        <dbReference type="Proteomes" id="UP000034024"/>
    </source>
</evidence>
<evidence type="ECO:0000256" key="1">
    <source>
        <dbReference type="ARBA" id="ARBA00022801"/>
    </source>
</evidence>
<keyword evidence="2 6" id="KW-0326">Glycosidase</keyword>
<reference evidence="6" key="2">
    <citation type="submission" date="2023-07" db="EMBL/GenBank/DDBJ databases">
        <title>Sorghum-associated microbial communities from plants grown in Nebraska, USA.</title>
        <authorList>
            <person name="Schachtman D."/>
        </authorList>
    </citation>
    <scope>NUCLEOTIDE SEQUENCE</scope>
    <source>
        <strain evidence="6">BE330</strain>
    </source>
</reference>
<dbReference type="GO" id="GO:0005975">
    <property type="term" value="P:carbohydrate metabolic process"/>
    <property type="evidence" value="ECO:0007669"/>
    <property type="project" value="InterPro"/>
</dbReference>
<dbReference type="KEGG" id="dch:SY84_00540"/>
<evidence type="ECO:0000256" key="3">
    <source>
        <dbReference type="PIRSR" id="PIRSR608264-1"/>
    </source>
</evidence>
<dbReference type="PATRIC" id="fig|1309411.5.peg.109"/>
<dbReference type="CDD" id="cd00413">
    <property type="entry name" value="Glyco_hydrolase_16"/>
    <property type="match status" value="1"/>
</dbReference>
<evidence type="ECO:0000313" key="6">
    <source>
        <dbReference type="EMBL" id="MDR6217454.1"/>
    </source>
</evidence>
<dbReference type="Gene3D" id="2.60.120.200">
    <property type="match status" value="1"/>
</dbReference>
<evidence type="ECO:0000313" key="5">
    <source>
        <dbReference type="EMBL" id="AKH15781.1"/>
    </source>
</evidence>
<dbReference type="RefSeq" id="WP_046842357.1">
    <property type="nucleotide sequence ID" value="NZ_BMHJ01000002.1"/>
</dbReference>
<dbReference type="SUPFAM" id="SSF49899">
    <property type="entry name" value="Concanavalin A-like lectins/glucanases"/>
    <property type="match status" value="1"/>
</dbReference>
<dbReference type="GO" id="GO:0004553">
    <property type="term" value="F:hydrolase activity, hydrolyzing O-glycosyl compounds"/>
    <property type="evidence" value="ECO:0007669"/>
    <property type="project" value="InterPro"/>
</dbReference>
<feature type="domain" description="GH16" evidence="4">
    <location>
        <begin position="17"/>
        <end position="256"/>
    </location>
</feature>
<proteinExistence type="predicted"/>
<dbReference type="InterPro" id="IPR000757">
    <property type="entry name" value="Beta-glucanase-like"/>
</dbReference>
<dbReference type="Proteomes" id="UP001185331">
    <property type="component" value="Unassembled WGS sequence"/>
</dbReference>
<dbReference type="InterPro" id="IPR013320">
    <property type="entry name" value="ConA-like_dom_sf"/>
</dbReference>
<dbReference type="EC" id="3.2.1.-" evidence="6"/>
<dbReference type="Proteomes" id="UP000034024">
    <property type="component" value="Chromosome"/>
</dbReference>
<dbReference type="Pfam" id="PF00722">
    <property type="entry name" value="Glyco_hydro_16"/>
    <property type="match status" value="1"/>
</dbReference>
<feature type="active site" description="Proton donor" evidence="3">
    <location>
        <position position="153"/>
    </location>
</feature>
<dbReference type="EMBL" id="JAVDQK010000002">
    <property type="protein sequence ID" value="MDR6217454.1"/>
    <property type="molecule type" value="Genomic_DNA"/>
</dbReference>
<dbReference type="EMBL" id="CP011389">
    <property type="protein sequence ID" value="AKH15781.1"/>
    <property type="molecule type" value="Genomic_DNA"/>
</dbReference>
<reference evidence="5 7" key="1">
    <citation type="submission" date="2015-01" db="EMBL/GenBank/DDBJ databases">
        <title>Deinococcus soli/N5/whole genome sequencing.</title>
        <authorList>
            <person name="Kim M.K."/>
            <person name="Srinivasan S."/>
            <person name="Lee J.-J."/>
        </authorList>
    </citation>
    <scope>NUCLEOTIDE SEQUENCE [LARGE SCALE GENOMIC DNA]</scope>
    <source>
        <strain evidence="5 7">N5</strain>
    </source>
</reference>
<feature type="active site" description="Nucleophile" evidence="3">
    <location>
        <position position="149"/>
    </location>
</feature>
<dbReference type="PRINTS" id="PR00737">
    <property type="entry name" value="GLHYDRLASE16"/>
</dbReference>
<dbReference type="PROSITE" id="PS51257">
    <property type="entry name" value="PROKAR_LIPOPROTEIN"/>
    <property type="match status" value="1"/>
</dbReference>
<evidence type="ECO:0000259" key="4">
    <source>
        <dbReference type="PROSITE" id="PS51762"/>
    </source>
</evidence>
<dbReference type="InterPro" id="IPR008264">
    <property type="entry name" value="Beta_glucanase"/>
</dbReference>
<sequence>MTIQRTAAAALLGLWLTACNDLSTPQASGATLRPAATTWTETFDTLDSTRWIRSSWPGFWQAPGLTGGFDPALASVKGGHLLLTLNVQSCATGLCARAAEVQSTQTFGFGRYTYRFRAASTSASPTKSGKVLSGNISGAFSYVDGSATEIDLEIEGNRPKTLNAAVWNTVNSKSYGVLPTGVTFGQSFQTLTYEWRPDRVTYFLNGAKVWETTQNVPQQAAHIMLNVWPTNSAAWGGAATTGTVYMLVDSIQYEAF</sequence>
<dbReference type="OrthoDB" id="9809583at2"/>
<keyword evidence="1 6" id="KW-0378">Hydrolase</keyword>
<protein>
    <submittedName>
        <fullName evidence="6">Endo-1,3-1,4-beta-glycanase ExoK</fullName>
        <ecNumber evidence="6">3.2.1.-</ecNumber>
    </submittedName>
</protein>
<keyword evidence="7" id="KW-1185">Reference proteome</keyword>
<gene>
    <name evidence="6" type="ORF">J2Y00_001011</name>
    <name evidence="5" type="ORF">SY84_00540</name>
</gene>
<name>A0A0F7JIG8_9DEIO</name>
<evidence type="ECO:0000256" key="2">
    <source>
        <dbReference type="ARBA" id="ARBA00023295"/>
    </source>
</evidence>